<dbReference type="GO" id="GO:0000981">
    <property type="term" value="F:DNA-binding transcription factor activity, RNA polymerase II-specific"/>
    <property type="evidence" value="ECO:0007669"/>
    <property type="project" value="TreeGrafter"/>
</dbReference>
<reference evidence="13" key="2">
    <citation type="submission" date="2018-07" db="EMBL/GenBank/DDBJ databases">
        <authorList>
            <person name="Quirk P.G."/>
            <person name="Krulwich T.A."/>
        </authorList>
    </citation>
    <scope>NUCLEOTIDE SEQUENCE</scope>
</reference>
<evidence type="ECO:0000256" key="11">
    <source>
        <dbReference type="SAM" id="MobiDB-lite"/>
    </source>
</evidence>
<dbReference type="InterPro" id="IPR036060">
    <property type="entry name" value="Znf_C2H2C_sf"/>
</dbReference>
<keyword evidence="3" id="KW-0479">Metal-binding</keyword>
<feature type="compositionally biased region" description="Polar residues" evidence="11">
    <location>
        <begin position="630"/>
        <end position="647"/>
    </location>
</feature>
<evidence type="ECO:0000256" key="10">
    <source>
        <dbReference type="SAM" id="Coils"/>
    </source>
</evidence>
<feature type="region of interest" description="Disordered" evidence="11">
    <location>
        <begin position="629"/>
        <end position="648"/>
    </location>
</feature>
<keyword evidence="5" id="KW-0863">Zinc-finger</keyword>
<protein>
    <submittedName>
        <fullName evidence="12">CSON003543 protein</fullName>
    </submittedName>
</protein>
<evidence type="ECO:0000256" key="1">
    <source>
        <dbReference type="ARBA" id="ARBA00004123"/>
    </source>
</evidence>
<organism evidence="12">
    <name type="scientific">Culicoides sonorensis</name>
    <name type="common">Biting midge</name>
    <dbReference type="NCBI Taxonomy" id="179676"/>
    <lineage>
        <taxon>Eukaryota</taxon>
        <taxon>Metazoa</taxon>
        <taxon>Ecdysozoa</taxon>
        <taxon>Arthropoda</taxon>
        <taxon>Hexapoda</taxon>
        <taxon>Insecta</taxon>
        <taxon>Pterygota</taxon>
        <taxon>Neoptera</taxon>
        <taxon>Endopterygota</taxon>
        <taxon>Diptera</taxon>
        <taxon>Nematocera</taxon>
        <taxon>Chironomoidea</taxon>
        <taxon>Ceratopogonidae</taxon>
        <taxon>Ceratopogoninae</taxon>
        <taxon>Culicoides</taxon>
        <taxon>Monoculicoides</taxon>
    </lineage>
</organism>
<evidence type="ECO:0000256" key="2">
    <source>
        <dbReference type="ARBA" id="ARBA00010194"/>
    </source>
</evidence>
<dbReference type="GO" id="GO:0008270">
    <property type="term" value="F:zinc ion binding"/>
    <property type="evidence" value="ECO:0007669"/>
    <property type="project" value="UniProtKB-KW"/>
</dbReference>
<keyword evidence="7" id="KW-0805">Transcription regulation</keyword>
<dbReference type="EMBL" id="UFQS01001658">
    <property type="protein sequence ID" value="SSX11760.1"/>
    <property type="molecule type" value="Genomic_DNA"/>
</dbReference>
<evidence type="ECO:0000256" key="3">
    <source>
        <dbReference type="ARBA" id="ARBA00022723"/>
    </source>
</evidence>
<feature type="region of interest" description="Disordered" evidence="11">
    <location>
        <begin position="179"/>
        <end position="200"/>
    </location>
</feature>
<evidence type="ECO:0000256" key="8">
    <source>
        <dbReference type="ARBA" id="ARBA00023163"/>
    </source>
</evidence>
<reference evidence="12" key="1">
    <citation type="submission" date="2018-04" db="EMBL/GenBank/DDBJ databases">
        <authorList>
            <person name="Go L.Y."/>
            <person name="Mitchell J.A."/>
        </authorList>
    </citation>
    <scope>NUCLEOTIDE SEQUENCE</scope>
    <source>
        <tissue evidence="12">Whole organism</tissue>
    </source>
</reference>
<feature type="coiled-coil region" evidence="10">
    <location>
        <begin position="920"/>
        <end position="961"/>
    </location>
</feature>
<evidence type="ECO:0000313" key="12">
    <source>
        <dbReference type="EMBL" id="SSX11760.1"/>
    </source>
</evidence>
<evidence type="ECO:0000256" key="5">
    <source>
        <dbReference type="ARBA" id="ARBA00022771"/>
    </source>
</evidence>
<dbReference type="FunFam" id="4.10.320.30:FF:000001">
    <property type="entry name" value="Myelin transcription factor 1-like, a"/>
    <property type="match status" value="4"/>
</dbReference>
<accession>A0A336L1V3</accession>
<dbReference type="GO" id="GO:0000978">
    <property type="term" value="F:RNA polymerase II cis-regulatory region sequence-specific DNA binding"/>
    <property type="evidence" value="ECO:0007669"/>
    <property type="project" value="TreeGrafter"/>
</dbReference>
<evidence type="ECO:0000256" key="4">
    <source>
        <dbReference type="ARBA" id="ARBA00022737"/>
    </source>
</evidence>
<gene>
    <name evidence="12" type="primary">CSON003543</name>
</gene>
<comment type="similarity">
    <text evidence="2">Belongs to the MYT1 family.</text>
</comment>
<dbReference type="Pfam" id="PF01530">
    <property type="entry name" value="zf-C2HC"/>
    <property type="match status" value="4"/>
</dbReference>
<proteinExistence type="inferred from homology"/>
<dbReference type="PANTHER" id="PTHR10816">
    <property type="entry name" value="MYELIN TRANSCRIPTION FACTOR 1-RELATED"/>
    <property type="match status" value="1"/>
</dbReference>
<evidence type="ECO:0000256" key="9">
    <source>
        <dbReference type="ARBA" id="ARBA00023242"/>
    </source>
</evidence>
<evidence type="ECO:0000256" key="7">
    <source>
        <dbReference type="ARBA" id="ARBA00023015"/>
    </source>
</evidence>
<evidence type="ECO:0000256" key="6">
    <source>
        <dbReference type="ARBA" id="ARBA00022833"/>
    </source>
</evidence>
<keyword evidence="8" id="KW-0804">Transcription</keyword>
<feature type="compositionally biased region" description="Basic and acidic residues" evidence="11">
    <location>
        <begin position="800"/>
        <end position="809"/>
    </location>
</feature>
<dbReference type="GO" id="GO:0005634">
    <property type="term" value="C:nucleus"/>
    <property type="evidence" value="ECO:0007669"/>
    <property type="project" value="UniProtKB-SubCell"/>
</dbReference>
<sequence>MLKHIITSDDGFARVARNHLSINNNKRSLNSTLELEKPKKFKENDIQLDIPKIITDNNDEEILIRETQAALKSLSGNLSETRSTLCKANSNDGDFSIFFDLKESYQDYEINLHGADNFYSTTGRLLNTQSQEKLNCIRNNMESLNNSYYFYHKVNSSAFKPIKESKKIDFKNLTKESSKETLCHQNSEENHTYQPMDSPDTKQYTVLQPAGRESRAASVLKDIARDGILSVSAVLSNNNNSNNDVSSTTTNNILEDRDRYQNKEVNKCPTPNCTGQGHITGLYTHHRSISGCPKKDKPLNEFKVEKTAISHTGEPTNKLKLVRSKNISYLETSENSDKNKSLNYVNKSNEQFSNKKNSLNIDIKMTTGALSNTSNFSRPIEVNSINSENQENVSSNITVPVSTENIYNRINDIRFTTIGDDTITNRNNQQYSNDTIHRTEYDSATQRNYENTISNTAFERYDPNYAIGRSSIYSYGQSVNDDVQSLQKYNLEGHQTPTSQHLLKSENEENSGPIYPRPLYHFDPVNPTTTNGFSAINLSVKIASAQSPYRSPSSPSPSVPVIDLSTSNISTSTQFNRPNRSPVSSTQSAQIPSSPSQTLDLSLTRIGHRSSQSEPVDFSGQPRSLGYSLIGSNMSSTPYSRESTPDSGGSHYIENYRDPNNYSPHAGYGMIVQPEYTNGYATYGASPYQCGAAYHNSIGPTTYPTSVSSPYSTSSSCYAMPPPHHFSQTEKLLSKDVINLYIFINSLSGCVRGDRPQMNSHSQELKCPTPGCDGSGHVTGNYSSHRSLSGCPRANKPKTKPRDGQDSEPLRCPIPGCDGSGHSTGKFLSHRSASGCPIANRNKMRALENGSTIDQHKTPTSTVSSIKFDGINCPTPGCDGTGHINGTFLTHRSLSGCPMATQGMEIMMNAVSNTGNGDELMSLEAEITELQRENARVESQMLRLKSDINAMESQLNQGEREHPTAVKINNTQNYYENLRNNVITLLEHVRIPNNVEKGNAEHFENYISKLQSFCTTDTYKPEEIRPIYETMRASLSEVSVLPVLN</sequence>
<keyword evidence="9" id="KW-0539">Nucleus</keyword>
<dbReference type="InterPro" id="IPR002515">
    <property type="entry name" value="Znf_C2H2C"/>
</dbReference>
<dbReference type="VEuPathDB" id="VectorBase:CSON003543"/>
<dbReference type="SUPFAM" id="SSF103637">
    <property type="entry name" value="CCHHC domain"/>
    <property type="match status" value="4"/>
</dbReference>
<dbReference type="GO" id="GO:0007399">
    <property type="term" value="P:nervous system development"/>
    <property type="evidence" value="ECO:0007669"/>
    <property type="project" value="UniProtKB-KW"/>
</dbReference>
<dbReference type="PANTHER" id="PTHR10816:SF15">
    <property type="entry name" value="MYELIN TRANSCRIPTION FACTOR 1-LIKE PROTEIN"/>
    <property type="match status" value="1"/>
</dbReference>
<feature type="compositionally biased region" description="Polar residues" evidence="11">
    <location>
        <begin position="778"/>
        <end position="787"/>
    </location>
</feature>
<name>A0A336L1V3_CULSO</name>
<dbReference type="PROSITE" id="PS51802">
    <property type="entry name" value="ZF_CCHHC"/>
    <property type="match status" value="4"/>
</dbReference>
<feature type="compositionally biased region" description="Basic and acidic residues" evidence="11">
    <location>
        <begin position="179"/>
        <end position="191"/>
    </location>
</feature>
<dbReference type="EMBL" id="UFQT01001658">
    <property type="protein sequence ID" value="SSX31325.1"/>
    <property type="molecule type" value="Genomic_DNA"/>
</dbReference>
<keyword evidence="10" id="KW-0175">Coiled coil</keyword>
<feature type="region of interest" description="Disordered" evidence="11">
    <location>
        <begin position="569"/>
        <end position="599"/>
    </location>
</feature>
<dbReference type="OMA" id="NDTIHRT"/>
<dbReference type="Gene3D" id="4.10.320.30">
    <property type="match status" value="4"/>
</dbReference>
<keyword evidence="4" id="KW-0677">Repeat</keyword>
<comment type="subcellular location">
    <subcellularLocation>
        <location evidence="1">Nucleus</location>
    </subcellularLocation>
</comment>
<dbReference type="AlphaFoldDB" id="A0A336L1V3"/>
<keyword evidence="6" id="KW-0862">Zinc</keyword>
<evidence type="ECO:0000313" key="13">
    <source>
        <dbReference type="EMBL" id="SSX31325.1"/>
    </source>
</evidence>
<feature type="region of interest" description="Disordered" evidence="11">
    <location>
        <begin position="778"/>
        <end position="810"/>
    </location>
</feature>